<evidence type="ECO:0000256" key="3">
    <source>
        <dbReference type="ARBA" id="ARBA00022723"/>
    </source>
</evidence>
<evidence type="ECO:0000313" key="8">
    <source>
        <dbReference type="Proteomes" id="UP000683000"/>
    </source>
</evidence>
<organism evidence="7 8">
    <name type="scientific">Boletus reticuloceps</name>
    <dbReference type="NCBI Taxonomy" id="495285"/>
    <lineage>
        <taxon>Eukaryota</taxon>
        <taxon>Fungi</taxon>
        <taxon>Dikarya</taxon>
        <taxon>Basidiomycota</taxon>
        <taxon>Agaricomycotina</taxon>
        <taxon>Agaricomycetes</taxon>
        <taxon>Agaricomycetidae</taxon>
        <taxon>Boletales</taxon>
        <taxon>Boletineae</taxon>
        <taxon>Boletaceae</taxon>
        <taxon>Boletoideae</taxon>
        <taxon>Boletus</taxon>
    </lineage>
</organism>
<dbReference type="SUPFAM" id="SSF48576">
    <property type="entry name" value="Terpenoid synthases"/>
    <property type="match status" value="1"/>
</dbReference>
<dbReference type="GO" id="GO:0008299">
    <property type="term" value="P:isoprenoid biosynthetic process"/>
    <property type="evidence" value="ECO:0007669"/>
    <property type="project" value="UniProtKB-ARBA"/>
</dbReference>
<evidence type="ECO:0000313" key="7">
    <source>
        <dbReference type="EMBL" id="KAG6377612.1"/>
    </source>
</evidence>
<comment type="cofactor">
    <cofactor evidence="1 6">
        <name>Mg(2+)</name>
        <dbReference type="ChEBI" id="CHEBI:18420"/>
    </cofactor>
</comment>
<evidence type="ECO:0000256" key="4">
    <source>
        <dbReference type="ARBA" id="ARBA00022842"/>
    </source>
</evidence>
<dbReference type="Pfam" id="PF19086">
    <property type="entry name" value="Terpene_syn_C_2"/>
    <property type="match status" value="1"/>
</dbReference>
<dbReference type="InterPro" id="IPR034686">
    <property type="entry name" value="Terpene_cyclase-like_2"/>
</dbReference>
<reference evidence="7" key="1">
    <citation type="submission" date="2021-03" db="EMBL/GenBank/DDBJ databases">
        <title>Evolutionary innovations through gain and loss of genes in the ectomycorrhizal Boletales.</title>
        <authorList>
            <person name="Wu G."/>
            <person name="Miyauchi S."/>
            <person name="Morin E."/>
            <person name="Yang Z.-L."/>
            <person name="Xu J."/>
            <person name="Martin F.M."/>
        </authorList>
    </citation>
    <scope>NUCLEOTIDE SEQUENCE</scope>
    <source>
        <strain evidence="7">BR01</strain>
    </source>
</reference>
<dbReference type="SFLD" id="SFLDS00005">
    <property type="entry name" value="Isoprenoid_Synthase_Type_I"/>
    <property type="match status" value="1"/>
</dbReference>
<keyword evidence="8" id="KW-1185">Reference proteome</keyword>
<dbReference type="PANTHER" id="PTHR35201:SF4">
    <property type="entry name" value="BETA-PINACENE SYNTHASE-RELATED"/>
    <property type="match status" value="1"/>
</dbReference>
<comment type="caution">
    <text evidence="7">The sequence shown here is derived from an EMBL/GenBank/DDBJ whole genome shotgun (WGS) entry which is preliminary data.</text>
</comment>
<sequence length="356" mass="40697">MSSTYRRAPTTILLPDLVSHCKFDLHTDRNHRLVTVESKNWMFNGDPDLDEAARRAFRGLKAGRFAAMVYANAGYPQLRSCSDFLNWFFHLDNLSDDMDDRGIDNVANVVMNTIHHPHTYRCSVRLNRMTKEFVFSLGSSWFLPFYADSSFYTRIMQTASPGACRRLQETLEFFFQAIQQQALNRASGTIPDLASYISLRRDTSGCKTTWALIEYAYNLDIPDDVMNHPIIRSMGEATNDFVAWSNDIFSYDEEQSKGDTHNMIDVIMKEQGLDLQDAINVVGEYCKRAIDRFVKDRATLPSWGPAVDADVRKYVDGLANWIVGVMHWSFETERYFGKGAKQIKATGLVTLRPKTV</sequence>
<keyword evidence="3 6" id="KW-0479">Metal-binding</keyword>
<dbReference type="Proteomes" id="UP000683000">
    <property type="component" value="Unassembled WGS sequence"/>
</dbReference>
<proteinExistence type="inferred from homology"/>
<dbReference type="SFLD" id="SFLDG01020">
    <property type="entry name" value="Terpene_Cyclase_Like_2"/>
    <property type="match status" value="1"/>
</dbReference>
<dbReference type="AlphaFoldDB" id="A0A8I2YUF6"/>
<accession>A0A8I2YUF6</accession>
<dbReference type="EC" id="4.2.3.-" evidence="6"/>
<evidence type="ECO:0000256" key="2">
    <source>
        <dbReference type="ARBA" id="ARBA00006333"/>
    </source>
</evidence>
<protein>
    <recommendedName>
        <fullName evidence="6">Terpene synthase</fullName>
        <ecNumber evidence="6">4.2.3.-</ecNumber>
    </recommendedName>
</protein>
<comment type="similarity">
    <text evidence="2 6">Belongs to the terpene synthase family.</text>
</comment>
<dbReference type="OrthoDB" id="2861623at2759"/>
<keyword evidence="4 6" id="KW-0460">Magnesium</keyword>
<name>A0A8I2YUF6_9AGAM</name>
<dbReference type="PANTHER" id="PTHR35201">
    <property type="entry name" value="TERPENE SYNTHASE"/>
    <property type="match status" value="1"/>
</dbReference>
<evidence type="ECO:0000256" key="5">
    <source>
        <dbReference type="ARBA" id="ARBA00023239"/>
    </source>
</evidence>
<dbReference type="GO" id="GO:0010333">
    <property type="term" value="F:terpene synthase activity"/>
    <property type="evidence" value="ECO:0007669"/>
    <property type="project" value="InterPro"/>
</dbReference>
<dbReference type="InterPro" id="IPR008949">
    <property type="entry name" value="Isoprenoid_synthase_dom_sf"/>
</dbReference>
<dbReference type="EMBL" id="JAGFBS010000009">
    <property type="protein sequence ID" value="KAG6377612.1"/>
    <property type="molecule type" value="Genomic_DNA"/>
</dbReference>
<evidence type="ECO:0000256" key="1">
    <source>
        <dbReference type="ARBA" id="ARBA00001946"/>
    </source>
</evidence>
<dbReference type="Gene3D" id="1.10.600.10">
    <property type="entry name" value="Farnesyl Diphosphate Synthase"/>
    <property type="match status" value="1"/>
</dbReference>
<dbReference type="GO" id="GO:0046872">
    <property type="term" value="F:metal ion binding"/>
    <property type="evidence" value="ECO:0007669"/>
    <property type="project" value="UniProtKB-KW"/>
</dbReference>
<keyword evidence="5 6" id="KW-0456">Lyase</keyword>
<evidence type="ECO:0000256" key="6">
    <source>
        <dbReference type="RuleBase" id="RU366034"/>
    </source>
</evidence>
<gene>
    <name evidence="7" type="ORF">JVT61DRAFT_15430</name>
</gene>